<evidence type="ECO:0000256" key="2">
    <source>
        <dbReference type="ARBA" id="ARBA00009677"/>
    </source>
</evidence>
<evidence type="ECO:0000256" key="1">
    <source>
        <dbReference type="ARBA" id="ARBA00004117"/>
    </source>
</evidence>
<gene>
    <name evidence="10" type="ORF">BFG57_06515</name>
</gene>
<comment type="caution">
    <text evidence="10">The sequence shown here is derived from an EMBL/GenBank/DDBJ whole genome shotgun (WGS) entry which is preliminary data.</text>
</comment>
<evidence type="ECO:0000259" key="9">
    <source>
        <dbReference type="Pfam" id="PF22692"/>
    </source>
</evidence>
<dbReference type="Proteomes" id="UP000095209">
    <property type="component" value="Unassembled WGS sequence"/>
</dbReference>
<dbReference type="InterPro" id="IPR037925">
    <property type="entry name" value="FlgE/F/G-like"/>
</dbReference>
<dbReference type="SUPFAM" id="SSF117143">
    <property type="entry name" value="Flagellar hook protein flgE"/>
    <property type="match status" value="1"/>
</dbReference>
<dbReference type="InterPro" id="IPR020013">
    <property type="entry name" value="Flagellar_FlgE/F/G"/>
</dbReference>
<keyword evidence="11" id="KW-1185">Reference proteome</keyword>
<sequence>MLRSMYSGIGGLRNFQTKLDVIGNNVANVNTYGYKKGRTTFSDMMSQNIAGASAATDNRGGTNAMQVGLGSSIASIDNIQTQGSLQTTGRSLDLAISGDGYFAVKNGNQQYYTRAGNFYLDNNGTLVTAEGMKVQGYNVEDDGTISNSISDIIVDSNAIMPAKTTEQIKIIGNLPANAVPGTTISQQTKIHDDNGNEHTIDIYFRSDGSDWEMYLNVHPDDPSNPTGIGIGFDQQTGISDETDYSWTSGDIELDGDTNTTEFSNGINIKFDHGDLTNTGSAANVGAQADGNGQGSLDSFEIGQKGEVNGVFSNGQVVTLANLAIATFSNNGGLSKAGNNLFQESINSGPANIGTPGDGRGSIAGGSLEMSNVDMSEEFTEMIVAQRGFQANTRIITTSDEILQELVNLKR</sequence>
<dbReference type="RefSeq" id="WP_069718783.1">
    <property type="nucleotide sequence ID" value="NZ_MJEH01000063.1"/>
</dbReference>
<dbReference type="InterPro" id="IPR053967">
    <property type="entry name" value="LlgE_F_G-like_D1"/>
</dbReference>
<keyword evidence="10" id="KW-0966">Cell projection</keyword>
<evidence type="ECO:0000313" key="11">
    <source>
        <dbReference type="Proteomes" id="UP000095209"/>
    </source>
</evidence>
<keyword evidence="10" id="KW-0969">Cilium</keyword>
<dbReference type="STRING" id="1305675.BFG57_06515"/>
<dbReference type="GO" id="GO:0009425">
    <property type="term" value="C:bacterial-type flagellum basal body"/>
    <property type="evidence" value="ECO:0007669"/>
    <property type="project" value="UniProtKB-SubCell"/>
</dbReference>
<name>A0A1E5LAY7_9BACI</name>
<evidence type="ECO:0000256" key="5">
    <source>
        <dbReference type="RuleBase" id="RU362116"/>
    </source>
</evidence>
<evidence type="ECO:0000259" key="8">
    <source>
        <dbReference type="Pfam" id="PF07559"/>
    </source>
</evidence>
<dbReference type="Pfam" id="PF06429">
    <property type="entry name" value="Flg_bbr_C"/>
    <property type="match status" value="1"/>
</dbReference>
<evidence type="ECO:0000256" key="4">
    <source>
        <dbReference type="ARBA" id="ARBA00023143"/>
    </source>
</evidence>
<comment type="similarity">
    <text evidence="2 5">Belongs to the flagella basal body rod proteins family.</text>
</comment>
<protein>
    <recommendedName>
        <fullName evidence="3 5">Flagellar hook protein FlgE</fullName>
    </recommendedName>
</protein>
<proteinExistence type="inferred from homology"/>
<feature type="domain" description="Flagellar hook protein FlgE/F/G-like D1" evidence="9">
    <location>
        <begin position="95"/>
        <end position="156"/>
    </location>
</feature>
<organism evidence="10 11">
    <name type="scientific">Bacillus solimangrovi</name>
    <dbReference type="NCBI Taxonomy" id="1305675"/>
    <lineage>
        <taxon>Bacteria</taxon>
        <taxon>Bacillati</taxon>
        <taxon>Bacillota</taxon>
        <taxon>Bacilli</taxon>
        <taxon>Bacillales</taxon>
        <taxon>Bacillaceae</taxon>
        <taxon>Bacillus</taxon>
    </lineage>
</organism>
<dbReference type="PANTHER" id="PTHR30435:SF1">
    <property type="entry name" value="FLAGELLAR HOOK PROTEIN FLGE"/>
    <property type="match status" value="1"/>
</dbReference>
<dbReference type="GO" id="GO:0005829">
    <property type="term" value="C:cytosol"/>
    <property type="evidence" value="ECO:0007669"/>
    <property type="project" value="TreeGrafter"/>
</dbReference>
<dbReference type="InterPro" id="IPR011491">
    <property type="entry name" value="FlgE_D2"/>
</dbReference>
<comment type="function">
    <text evidence="5">A flexible structure which links the flagellar filament to the drive apparatus in the basal body.</text>
</comment>
<dbReference type="InterPro" id="IPR001444">
    <property type="entry name" value="Flag_bb_rod_N"/>
</dbReference>
<dbReference type="GO" id="GO:0009424">
    <property type="term" value="C:bacterial-type flagellum hook"/>
    <property type="evidence" value="ECO:0007669"/>
    <property type="project" value="TreeGrafter"/>
</dbReference>
<comment type="subcellular location">
    <subcellularLocation>
        <location evidence="1 5">Bacterial flagellum basal body</location>
    </subcellularLocation>
</comment>
<dbReference type="EMBL" id="MJEH01000063">
    <property type="protein sequence ID" value="OEH91267.1"/>
    <property type="molecule type" value="Genomic_DNA"/>
</dbReference>
<dbReference type="PANTHER" id="PTHR30435">
    <property type="entry name" value="FLAGELLAR PROTEIN"/>
    <property type="match status" value="1"/>
</dbReference>
<dbReference type="AlphaFoldDB" id="A0A1E5LAY7"/>
<feature type="domain" description="Flagellar basal-body/hook protein C-terminal" evidence="7">
    <location>
        <begin position="364"/>
        <end position="408"/>
    </location>
</feature>
<dbReference type="Pfam" id="PF00460">
    <property type="entry name" value="Flg_bb_rod"/>
    <property type="match status" value="1"/>
</dbReference>
<feature type="domain" description="Flagellar hook protein FlgE D2" evidence="8">
    <location>
        <begin position="183"/>
        <end position="286"/>
    </location>
</feature>
<feature type="domain" description="Flagellar basal body rod protein N-terminal" evidence="6">
    <location>
        <begin position="5"/>
        <end position="35"/>
    </location>
</feature>
<accession>A0A1E5LAY7</accession>
<dbReference type="NCBIfam" id="TIGR03506">
    <property type="entry name" value="FlgEFG_subfam"/>
    <property type="match status" value="1"/>
</dbReference>
<keyword evidence="4 5" id="KW-0975">Bacterial flagellum</keyword>
<keyword evidence="10" id="KW-0282">Flagellum</keyword>
<dbReference type="GO" id="GO:0071978">
    <property type="term" value="P:bacterial-type flagellum-dependent swarming motility"/>
    <property type="evidence" value="ECO:0007669"/>
    <property type="project" value="TreeGrafter"/>
</dbReference>
<dbReference type="Pfam" id="PF07559">
    <property type="entry name" value="FlgE_D2"/>
    <property type="match status" value="1"/>
</dbReference>
<dbReference type="Pfam" id="PF22692">
    <property type="entry name" value="LlgE_F_G_D1"/>
    <property type="match status" value="1"/>
</dbReference>
<reference evidence="10 11" key="1">
    <citation type="submission" date="2016-08" db="EMBL/GenBank/DDBJ databases">
        <title>Genome of Bacillus solimangrovi GH2-4.</title>
        <authorList>
            <person name="Lim S."/>
            <person name="Kim B.-C."/>
        </authorList>
    </citation>
    <scope>NUCLEOTIDE SEQUENCE [LARGE SCALE GENOMIC DNA]</scope>
    <source>
        <strain evidence="10 11">GH2-4</strain>
    </source>
</reference>
<evidence type="ECO:0000256" key="3">
    <source>
        <dbReference type="ARBA" id="ARBA00019015"/>
    </source>
</evidence>
<evidence type="ECO:0000259" key="7">
    <source>
        <dbReference type="Pfam" id="PF06429"/>
    </source>
</evidence>
<dbReference type="InterPro" id="IPR010930">
    <property type="entry name" value="Flg_bb/hook_C_dom"/>
</dbReference>
<dbReference type="Gene3D" id="2.60.98.20">
    <property type="entry name" value="Flagellar hook protein FlgE"/>
    <property type="match status" value="1"/>
</dbReference>
<dbReference type="InterPro" id="IPR037058">
    <property type="entry name" value="Falgellar_hook_FlgE_sf"/>
</dbReference>
<dbReference type="OrthoDB" id="9804559at2"/>
<evidence type="ECO:0000313" key="10">
    <source>
        <dbReference type="EMBL" id="OEH91267.1"/>
    </source>
</evidence>
<evidence type="ECO:0000259" key="6">
    <source>
        <dbReference type="Pfam" id="PF00460"/>
    </source>
</evidence>